<keyword evidence="8" id="KW-0969">Cilium</keyword>
<keyword evidence="8" id="KW-0966">Cell projection</keyword>
<dbReference type="InterPro" id="IPR005648">
    <property type="entry name" value="FlgD"/>
</dbReference>
<evidence type="ECO:0000256" key="4">
    <source>
        <dbReference type="ARBA" id="ARBA00024746"/>
    </source>
</evidence>
<comment type="similarity">
    <text evidence="1 5">Belongs to the FlgD family.</text>
</comment>
<evidence type="ECO:0000256" key="2">
    <source>
        <dbReference type="ARBA" id="ARBA00016013"/>
    </source>
</evidence>
<dbReference type="Pfam" id="PF13860">
    <property type="entry name" value="FlgD_ig"/>
    <property type="match status" value="1"/>
</dbReference>
<dbReference type="NCBIfam" id="NF009453">
    <property type="entry name" value="PRK12813.1"/>
    <property type="match status" value="1"/>
</dbReference>
<gene>
    <name evidence="8" type="ORF">SAMN05216227_10213</name>
</gene>
<evidence type="ECO:0000259" key="7">
    <source>
        <dbReference type="Pfam" id="PF13860"/>
    </source>
</evidence>
<sequence length="217" mass="23111">MQITTSPFVPAPATQTTAPSKISSDFDTFLKMLTAQIQNQDPMNPIDSADYAVQLATFSSVEQQTLTNQKLDALAGLMNVQGMAQLASWVGQEARSAAPVFMEGNAVTLSPTPQMGADRAVLVVQDANGNTVAREDIPQNRAPYSWTGTDITGTPLPKGTYTLSLESYNQGLRIGTSAVESYGRIHEIQTRPTGPRLILAGGVSLSADQITALRSPI</sequence>
<evidence type="ECO:0000256" key="3">
    <source>
        <dbReference type="ARBA" id="ARBA00022795"/>
    </source>
</evidence>
<dbReference type="Gene3D" id="2.30.30.910">
    <property type="match status" value="1"/>
</dbReference>
<evidence type="ECO:0000256" key="5">
    <source>
        <dbReference type="RuleBase" id="RU362076"/>
    </source>
</evidence>
<evidence type="ECO:0000313" key="8">
    <source>
        <dbReference type="EMBL" id="SEN69915.1"/>
    </source>
</evidence>
<dbReference type="AlphaFoldDB" id="A0A1H8IPA3"/>
<dbReference type="GO" id="GO:0044781">
    <property type="term" value="P:bacterial-type flagellum organization"/>
    <property type="evidence" value="ECO:0007669"/>
    <property type="project" value="UniProtKB-UniRule"/>
</dbReference>
<dbReference type="EMBL" id="FOCO01000021">
    <property type="protein sequence ID" value="SEN69915.1"/>
    <property type="molecule type" value="Genomic_DNA"/>
</dbReference>
<organism evidence="8 9">
    <name type="scientific">Pseudorhodobacter antarcticus</name>
    <dbReference type="NCBI Taxonomy" id="1077947"/>
    <lineage>
        <taxon>Bacteria</taxon>
        <taxon>Pseudomonadati</taxon>
        <taxon>Pseudomonadota</taxon>
        <taxon>Alphaproteobacteria</taxon>
        <taxon>Rhodobacterales</taxon>
        <taxon>Paracoccaceae</taxon>
        <taxon>Pseudorhodobacter</taxon>
    </lineage>
</organism>
<keyword evidence="8" id="KW-0282">Flagellum</keyword>
<comment type="function">
    <text evidence="4 5">Required for flagellar hook formation. May act as a scaffolding protein.</text>
</comment>
<accession>A0A1H8IPA3</accession>
<reference evidence="8 9" key="1">
    <citation type="submission" date="2016-10" db="EMBL/GenBank/DDBJ databases">
        <authorList>
            <person name="de Groot N.N."/>
        </authorList>
    </citation>
    <scope>NUCLEOTIDE SEQUENCE [LARGE SCALE GENOMIC DNA]</scope>
    <source>
        <strain evidence="8 9">CGMCC 1.10836</strain>
    </source>
</reference>
<feature type="domain" description="FlgD/Vpr Ig-like" evidence="7">
    <location>
        <begin position="103"/>
        <end position="170"/>
    </location>
</feature>
<evidence type="ECO:0000256" key="6">
    <source>
        <dbReference type="SAM" id="MobiDB-lite"/>
    </source>
</evidence>
<evidence type="ECO:0000313" key="9">
    <source>
        <dbReference type="Proteomes" id="UP000183002"/>
    </source>
</evidence>
<dbReference type="Gene3D" id="2.60.40.4070">
    <property type="match status" value="1"/>
</dbReference>
<dbReference type="Proteomes" id="UP000183002">
    <property type="component" value="Unassembled WGS sequence"/>
</dbReference>
<evidence type="ECO:0000256" key="1">
    <source>
        <dbReference type="ARBA" id="ARBA00010577"/>
    </source>
</evidence>
<dbReference type="InterPro" id="IPR025965">
    <property type="entry name" value="FlgD/Vpr_Ig-like"/>
</dbReference>
<keyword evidence="3 5" id="KW-1005">Bacterial flagellum biogenesis</keyword>
<feature type="region of interest" description="Disordered" evidence="6">
    <location>
        <begin position="1"/>
        <end position="20"/>
    </location>
</feature>
<name>A0A1H8IPA3_9RHOB</name>
<proteinExistence type="inferred from homology"/>
<keyword evidence="9" id="KW-1185">Reference proteome</keyword>
<dbReference type="Pfam" id="PF03963">
    <property type="entry name" value="FlgD"/>
    <property type="match status" value="1"/>
</dbReference>
<dbReference type="STRING" id="1077947.SAMN05216227_10213"/>
<protein>
    <recommendedName>
        <fullName evidence="2 5">Basal-body rod modification protein FlgD</fullName>
    </recommendedName>
</protein>